<name>A0A848HG32_9BURK</name>
<dbReference type="EMBL" id="JABBGG010000001">
    <property type="protein sequence ID" value="NML60164.1"/>
    <property type="molecule type" value="Genomic_DNA"/>
</dbReference>
<evidence type="ECO:0000313" key="2">
    <source>
        <dbReference type="Proteomes" id="UP000583752"/>
    </source>
</evidence>
<keyword evidence="2" id="KW-1185">Reference proteome</keyword>
<reference evidence="1 2" key="1">
    <citation type="submission" date="2020-04" db="EMBL/GenBank/DDBJ databases">
        <title>Massilia sp. RP-1-19 isolated from soil.</title>
        <authorList>
            <person name="Dahal R.H."/>
        </authorList>
    </citation>
    <scope>NUCLEOTIDE SEQUENCE [LARGE SCALE GENOMIC DNA]</scope>
    <source>
        <strain evidence="1 2">RP-1-19</strain>
    </source>
</reference>
<proteinExistence type="predicted"/>
<dbReference type="RefSeq" id="WP_169463821.1">
    <property type="nucleotide sequence ID" value="NZ_JABBGG010000001.1"/>
</dbReference>
<comment type="caution">
    <text evidence="1">The sequence shown here is derived from an EMBL/GenBank/DDBJ whole genome shotgun (WGS) entry which is preliminary data.</text>
</comment>
<dbReference type="Proteomes" id="UP000583752">
    <property type="component" value="Unassembled WGS sequence"/>
</dbReference>
<protein>
    <submittedName>
        <fullName evidence="1">Uncharacterized protein</fullName>
    </submittedName>
</protein>
<sequence length="84" mass="9040">MKNGFDPYANEADVVIVGKLMIENRLDRVTLSGDVDLTADQAGLTRARELHDLLGAIVGKLETQALPDALPPPNIQTVKNPFTG</sequence>
<gene>
    <name evidence="1" type="ORF">HHL21_03500</name>
</gene>
<accession>A0A848HG32</accession>
<organism evidence="1 2">
    <name type="scientific">Massilia polaris</name>
    <dbReference type="NCBI Taxonomy" id="2728846"/>
    <lineage>
        <taxon>Bacteria</taxon>
        <taxon>Pseudomonadati</taxon>
        <taxon>Pseudomonadota</taxon>
        <taxon>Betaproteobacteria</taxon>
        <taxon>Burkholderiales</taxon>
        <taxon>Oxalobacteraceae</taxon>
        <taxon>Telluria group</taxon>
        <taxon>Massilia</taxon>
    </lineage>
</organism>
<evidence type="ECO:0000313" key="1">
    <source>
        <dbReference type="EMBL" id="NML60164.1"/>
    </source>
</evidence>
<dbReference type="AlphaFoldDB" id="A0A848HG32"/>